<dbReference type="Proteomes" id="UP000780801">
    <property type="component" value="Unassembled WGS sequence"/>
</dbReference>
<dbReference type="AlphaFoldDB" id="A0A9P6KG61"/>
<organism evidence="1 2">
    <name type="scientific">Lunasporangiospora selenospora</name>
    <dbReference type="NCBI Taxonomy" id="979761"/>
    <lineage>
        <taxon>Eukaryota</taxon>
        <taxon>Fungi</taxon>
        <taxon>Fungi incertae sedis</taxon>
        <taxon>Mucoromycota</taxon>
        <taxon>Mortierellomycotina</taxon>
        <taxon>Mortierellomycetes</taxon>
        <taxon>Mortierellales</taxon>
        <taxon>Mortierellaceae</taxon>
        <taxon>Lunasporangiospora</taxon>
    </lineage>
</organism>
<evidence type="ECO:0000313" key="1">
    <source>
        <dbReference type="EMBL" id="KAF9583497.1"/>
    </source>
</evidence>
<proteinExistence type="predicted"/>
<comment type="caution">
    <text evidence="1">The sequence shown here is derived from an EMBL/GenBank/DDBJ whole genome shotgun (WGS) entry which is preliminary data.</text>
</comment>
<dbReference type="OrthoDB" id="26719at2759"/>
<sequence length="74" mass="8302">PVLTTRMHANDSTLEVQEDGWTFEEALLDENHCYAIAAQTEMEGAGPAMDGTEIQRLDWKELLKDAVPYPISHT</sequence>
<feature type="non-terminal residue" evidence="1">
    <location>
        <position position="1"/>
    </location>
</feature>
<protein>
    <submittedName>
        <fullName evidence="1">Uncharacterized protein</fullName>
    </submittedName>
</protein>
<dbReference type="EMBL" id="JAABOA010000682">
    <property type="protein sequence ID" value="KAF9583497.1"/>
    <property type="molecule type" value="Genomic_DNA"/>
</dbReference>
<gene>
    <name evidence="1" type="ORF">BGW38_009342</name>
</gene>
<accession>A0A9P6KG61</accession>
<evidence type="ECO:0000313" key="2">
    <source>
        <dbReference type="Proteomes" id="UP000780801"/>
    </source>
</evidence>
<reference evidence="1" key="1">
    <citation type="journal article" date="2020" name="Fungal Divers.">
        <title>Resolving the Mortierellaceae phylogeny through synthesis of multi-gene phylogenetics and phylogenomics.</title>
        <authorList>
            <person name="Vandepol N."/>
            <person name="Liber J."/>
            <person name="Desiro A."/>
            <person name="Na H."/>
            <person name="Kennedy M."/>
            <person name="Barry K."/>
            <person name="Grigoriev I.V."/>
            <person name="Miller A.N."/>
            <person name="O'Donnell K."/>
            <person name="Stajich J.E."/>
            <person name="Bonito G."/>
        </authorList>
    </citation>
    <scope>NUCLEOTIDE SEQUENCE</scope>
    <source>
        <strain evidence="1">KOD1015</strain>
    </source>
</reference>
<keyword evidence="2" id="KW-1185">Reference proteome</keyword>
<name>A0A9P6KG61_9FUNG</name>